<reference evidence="3" key="1">
    <citation type="journal article" date="2019" name="Int. J. Syst. Evol. Microbiol.">
        <title>The Global Catalogue of Microorganisms (GCM) 10K type strain sequencing project: providing services to taxonomists for standard genome sequencing and annotation.</title>
        <authorList>
            <consortium name="The Broad Institute Genomics Platform"/>
            <consortium name="The Broad Institute Genome Sequencing Center for Infectious Disease"/>
            <person name="Wu L."/>
            <person name="Ma J."/>
        </authorList>
    </citation>
    <scope>NUCLEOTIDE SEQUENCE [LARGE SCALE GENOMIC DNA]</scope>
    <source>
        <strain evidence="3">CGMCC 1.15043</strain>
    </source>
</reference>
<keyword evidence="3" id="KW-1185">Reference proteome</keyword>
<evidence type="ECO:0000313" key="3">
    <source>
        <dbReference type="Proteomes" id="UP000615455"/>
    </source>
</evidence>
<feature type="chain" id="PRO_5045791992" evidence="1">
    <location>
        <begin position="26"/>
        <end position="151"/>
    </location>
</feature>
<keyword evidence="1" id="KW-0732">Signal</keyword>
<accession>A0ABQ2BMB9</accession>
<dbReference type="EMBL" id="BMHE01000001">
    <property type="protein sequence ID" value="GGI43058.1"/>
    <property type="molecule type" value="Genomic_DNA"/>
</dbReference>
<dbReference type="Proteomes" id="UP000615455">
    <property type="component" value="Unassembled WGS sequence"/>
</dbReference>
<feature type="signal peptide" evidence="1">
    <location>
        <begin position="1"/>
        <end position="25"/>
    </location>
</feature>
<gene>
    <name evidence="2" type="ORF">GCM10008018_00150</name>
</gene>
<comment type="caution">
    <text evidence="2">The sequence shown here is derived from an EMBL/GenBank/DDBJ whole genome shotgun (WGS) entry which is preliminary data.</text>
</comment>
<dbReference type="Gene3D" id="2.60.120.380">
    <property type="match status" value="1"/>
</dbReference>
<proteinExistence type="predicted"/>
<evidence type="ECO:0000256" key="1">
    <source>
        <dbReference type="SAM" id="SignalP"/>
    </source>
</evidence>
<organism evidence="2 3">
    <name type="scientific">Paenibacillus marchantiophytorum</name>
    <dbReference type="NCBI Taxonomy" id="1619310"/>
    <lineage>
        <taxon>Bacteria</taxon>
        <taxon>Bacillati</taxon>
        <taxon>Bacillota</taxon>
        <taxon>Bacilli</taxon>
        <taxon>Bacillales</taxon>
        <taxon>Paenibacillaceae</taxon>
        <taxon>Paenibacillus</taxon>
    </lineage>
</organism>
<evidence type="ECO:0000313" key="2">
    <source>
        <dbReference type="EMBL" id="GGI43058.1"/>
    </source>
</evidence>
<protein>
    <submittedName>
        <fullName evidence="2">Uncharacterized protein</fullName>
    </submittedName>
</protein>
<name>A0ABQ2BMB9_9BACL</name>
<dbReference type="RefSeq" id="WP_189005919.1">
    <property type="nucleotide sequence ID" value="NZ_BMHE01000001.1"/>
</dbReference>
<sequence>MKFKKITLVLAAVSALAFGAQSAFAQYDVNENPNANNSWQGPASDKVALNYGVHFVGTLSSSSDEDWSTFTPPNNTIGPGSYADITLVSPPGYSYNLAITDSNGGYVAKTWLQDSGNVAVVRIYTEANRTYWIGVTPGSSISTWNYQLTIN</sequence>